<dbReference type="Proteomes" id="UP001224412">
    <property type="component" value="Unassembled WGS sequence"/>
</dbReference>
<dbReference type="EMBL" id="JASNVH010000010">
    <property type="protein sequence ID" value="MDK4307359.1"/>
    <property type="molecule type" value="Genomic_DNA"/>
</dbReference>
<dbReference type="SMART" id="SM00895">
    <property type="entry name" value="FCD"/>
    <property type="match status" value="1"/>
</dbReference>
<accession>A0AAP4BQ88</accession>
<dbReference type="InterPro" id="IPR000524">
    <property type="entry name" value="Tscrpt_reg_HTH_GntR"/>
</dbReference>
<dbReference type="PANTHER" id="PTHR43537:SF44">
    <property type="entry name" value="GNTR FAMILY REGULATORY PROTEIN"/>
    <property type="match status" value="1"/>
</dbReference>
<dbReference type="InterPro" id="IPR008920">
    <property type="entry name" value="TF_FadR/GntR_C"/>
</dbReference>
<dbReference type="Gene3D" id="1.10.10.10">
    <property type="entry name" value="Winged helix-like DNA-binding domain superfamily/Winged helix DNA-binding domain"/>
    <property type="match status" value="1"/>
</dbReference>
<proteinExistence type="predicted"/>
<dbReference type="PRINTS" id="PR00035">
    <property type="entry name" value="HTHGNTR"/>
</dbReference>
<dbReference type="GO" id="GO:0003700">
    <property type="term" value="F:DNA-binding transcription factor activity"/>
    <property type="evidence" value="ECO:0007669"/>
    <property type="project" value="InterPro"/>
</dbReference>
<dbReference type="InterPro" id="IPR011711">
    <property type="entry name" value="GntR_C"/>
</dbReference>
<dbReference type="CDD" id="cd07377">
    <property type="entry name" value="WHTH_GntR"/>
    <property type="match status" value="1"/>
</dbReference>
<dbReference type="InterPro" id="IPR036388">
    <property type="entry name" value="WH-like_DNA-bd_sf"/>
</dbReference>
<keyword evidence="2" id="KW-0238">DNA-binding</keyword>
<dbReference type="AlphaFoldDB" id="A0AAP4BQ88"/>
<dbReference type="RefSeq" id="WP_284599324.1">
    <property type="nucleotide sequence ID" value="NZ_JASNVH010000010.1"/>
</dbReference>
<dbReference type="Pfam" id="PF07729">
    <property type="entry name" value="FCD"/>
    <property type="match status" value="1"/>
</dbReference>
<dbReference type="SUPFAM" id="SSF48008">
    <property type="entry name" value="GntR ligand-binding domain-like"/>
    <property type="match status" value="1"/>
</dbReference>
<comment type="caution">
    <text evidence="5">The sequence shown here is derived from an EMBL/GenBank/DDBJ whole genome shotgun (WGS) entry which is preliminary data.</text>
</comment>
<evidence type="ECO:0000313" key="6">
    <source>
        <dbReference type="Proteomes" id="UP001224412"/>
    </source>
</evidence>
<dbReference type="SUPFAM" id="SSF46785">
    <property type="entry name" value="Winged helix' DNA-binding domain"/>
    <property type="match status" value="1"/>
</dbReference>
<dbReference type="PANTHER" id="PTHR43537">
    <property type="entry name" value="TRANSCRIPTIONAL REGULATOR, GNTR FAMILY"/>
    <property type="match status" value="1"/>
</dbReference>
<organism evidence="5 6">
    <name type="scientific">Corynebacterium pseudodiphtheriticum</name>
    <dbReference type="NCBI Taxonomy" id="37637"/>
    <lineage>
        <taxon>Bacteria</taxon>
        <taxon>Bacillati</taxon>
        <taxon>Actinomycetota</taxon>
        <taxon>Actinomycetes</taxon>
        <taxon>Mycobacteriales</taxon>
        <taxon>Corynebacteriaceae</taxon>
        <taxon>Corynebacterium</taxon>
    </lineage>
</organism>
<dbReference type="SMART" id="SM00345">
    <property type="entry name" value="HTH_GNTR"/>
    <property type="match status" value="1"/>
</dbReference>
<dbReference type="PROSITE" id="PS50949">
    <property type="entry name" value="HTH_GNTR"/>
    <property type="match status" value="1"/>
</dbReference>
<reference evidence="5" key="1">
    <citation type="submission" date="2023-05" db="EMBL/GenBank/DDBJ databases">
        <title>Metabolic capabilities are highly conserved among human nasal-associated Corynebacterium species in pangenomic analyses.</title>
        <authorList>
            <person name="Tran T.H."/>
            <person name="Roberts A.Q."/>
            <person name="Escapa I.F."/>
            <person name="Gao W."/>
            <person name="Conlan S."/>
            <person name="Kong H."/>
            <person name="Segre J.A."/>
            <person name="Kelly M.S."/>
            <person name="Lemon K.P."/>
        </authorList>
    </citation>
    <scope>NUCLEOTIDE SEQUENCE</scope>
    <source>
        <strain evidence="5">KPL2773</strain>
    </source>
</reference>
<evidence type="ECO:0000313" key="5">
    <source>
        <dbReference type="EMBL" id="MDK4307359.1"/>
    </source>
</evidence>
<evidence type="ECO:0000256" key="2">
    <source>
        <dbReference type="ARBA" id="ARBA00023125"/>
    </source>
</evidence>
<sequence>MSQRTNAATLAANGITEYIKRNQLRPGDPLPTEANLCEALNLSRSSVREAVRTLSSLDIVEVRHGHGTFVGSLSLSPLIQGMVLRTTIDSENSFQHLRDVVEVRIGLDLSMADELCTAFTADDATHLLELVQAMHEKHSAGQSFAEEDHAYHRRLHSLIANNLIRELSDAFWQIHMDVLPLMEVQMPGDIEKTIDAHAAIVHALAAGDAQLYREKVLAHYAPLQRAIAAVQAR</sequence>
<feature type="domain" description="HTH gntR-type" evidence="4">
    <location>
        <begin position="5"/>
        <end position="73"/>
    </location>
</feature>
<dbReference type="InterPro" id="IPR036390">
    <property type="entry name" value="WH_DNA-bd_sf"/>
</dbReference>
<keyword evidence="1" id="KW-0805">Transcription regulation</keyword>
<gene>
    <name evidence="5" type="ORF">QPX42_07375</name>
</gene>
<protein>
    <submittedName>
        <fullName evidence="5">GntR family transcriptional regulator</fullName>
    </submittedName>
</protein>
<dbReference type="Pfam" id="PF00392">
    <property type="entry name" value="GntR"/>
    <property type="match status" value="1"/>
</dbReference>
<evidence type="ECO:0000259" key="4">
    <source>
        <dbReference type="PROSITE" id="PS50949"/>
    </source>
</evidence>
<dbReference type="GO" id="GO:0003677">
    <property type="term" value="F:DNA binding"/>
    <property type="evidence" value="ECO:0007669"/>
    <property type="project" value="UniProtKB-KW"/>
</dbReference>
<evidence type="ECO:0000256" key="3">
    <source>
        <dbReference type="ARBA" id="ARBA00023163"/>
    </source>
</evidence>
<dbReference type="Gene3D" id="1.20.120.530">
    <property type="entry name" value="GntR ligand-binding domain-like"/>
    <property type="match status" value="1"/>
</dbReference>
<name>A0AAP4BQ88_9CORY</name>
<evidence type="ECO:0000256" key="1">
    <source>
        <dbReference type="ARBA" id="ARBA00023015"/>
    </source>
</evidence>
<keyword evidence="3" id="KW-0804">Transcription</keyword>